<comment type="caution">
    <text evidence="3">The sequence shown here is derived from an EMBL/GenBank/DDBJ whole genome shotgun (WGS) entry which is preliminary data.</text>
</comment>
<feature type="transmembrane region" description="Helical" evidence="2">
    <location>
        <begin position="107"/>
        <end position="129"/>
    </location>
</feature>
<evidence type="ECO:0000256" key="2">
    <source>
        <dbReference type="SAM" id="Phobius"/>
    </source>
</evidence>
<organism evidence="3 4">
    <name type="scientific">Polarella glacialis</name>
    <name type="common">Dinoflagellate</name>
    <dbReference type="NCBI Taxonomy" id="89957"/>
    <lineage>
        <taxon>Eukaryota</taxon>
        <taxon>Sar</taxon>
        <taxon>Alveolata</taxon>
        <taxon>Dinophyceae</taxon>
        <taxon>Suessiales</taxon>
        <taxon>Suessiaceae</taxon>
        <taxon>Polarella</taxon>
    </lineage>
</organism>
<feature type="non-terminal residue" evidence="3">
    <location>
        <position position="1"/>
    </location>
</feature>
<protein>
    <submittedName>
        <fullName evidence="3">Uncharacterized protein</fullName>
    </submittedName>
</protein>
<feature type="transmembrane region" description="Helical" evidence="2">
    <location>
        <begin position="185"/>
        <end position="205"/>
    </location>
</feature>
<feature type="transmembrane region" description="Helical" evidence="2">
    <location>
        <begin position="56"/>
        <end position="74"/>
    </location>
</feature>
<keyword evidence="2" id="KW-1133">Transmembrane helix</keyword>
<gene>
    <name evidence="3" type="ORF">PGLA2088_LOCUS33498</name>
</gene>
<evidence type="ECO:0000313" key="4">
    <source>
        <dbReference type="Proteomes" id="UP000626109"/>
    </source>
</evidence>
<keyword evidence="2" id="KW-0812">Transmembrane</keyword>
<evidence type="ECO:0000313" key="3">
    <source>
        <dbReference type="EMBL" id="CAE8705045.1"/>
    </source>
</evidence>
<reference evidence="3" key="1">
    <citation type="submission" date="2021-02" db="EMBL/GenBank/DDBJ databases">
        <authorList>
            <person name="Dougan E. K."/>
            <person name="Rhodes N."/>
            <person name="Thang M."/>
            <person name="Chan C."/>
        </authorList>
    </citation>
    <scope>NUCLEOTIDE SEQUENCE</scope>
</reference>
<feature type="region of interest" description="Disordered" evidence="1">
    <location>
        <begin position="357"/>
        <end position="382"/>
    </location>
</feature>
<dbReference type="AlphaFoldDB" id="A0A813KPU6"/>
<proteinExistence type="predicted"/>
<evidence type="ECO:0000256" key="1">
    <source>
        <dbReference type="SAM" id="MobiDB-lite"/>
    </source>
</evidence>
<feature type="non-terminal residue" evidence="3">
    <location>
        <position position="382"/>
    </location>
</feature>
<dbReference type="Proteomes" id="UP000626109">
    <property type="component" value="Unassembled WGS sequence"/>
</dbReference>
<name>A0A813KPU6_POLGL</name>
<feature type="transmembrane region" description="Helical" evidence="2">
    <location>
        <begin position="149"/>
        <end position="173"/>
    </location>
</feature>
<sequence length="382" mass="42264">YAILVLRRLWRCNWAAVRLAVVKHGRQMCFIDKAEGQHVKQFRRQRISWSTGISEALLHCVAGKYVTGLILLAAMPEDSVIFLARSFSRDLFIFLLLFLITVTPKRFAAYVLDFAHLLFTGCLIFIAFADPPASCEEFSALQLSRLLAGLMAGNARLTCPCTLLVFAMTCVAVRKDASGIEEMWGDAWLTLFMLVVFIVYELLLFRIVTDTVPLAVLATKASLLSALCDAVVTLGPDLQIVEKAPKLANLLCQKPEETKAQGMSPSLQGSNFLDFISQTDKERFMLFIYQIPVEASSASRAEPAPAEALNVQMQGGSSISIQVQLFHSSFLEPDGKVGHLIGIICETSDQPTLLETLETPHGAGTSNWEPMDLRKTRSQRSQ</sequence>
<dbReference type="EMBL" id="CAJNNW010030901">
    <property type="protein sequence ID" value="CAE8705045.1"/>
    <property type="molecule type" value="Genomic_DNA"/>
</dbReference>
<feature type="transmembrane region" description="Helical" evidence="2">
    <location>
        <begin position="80"/>
        <end position="100"/>
    </location>
</feature>
<keyword evidence="2" id="KW-0472">Membrane</keyword>
<accession>A0A813KPU6</accession>